<gene>
    <name evidence="2" type="ORF">A9K56_11345</name>
</gene>
<dbReference type="RefSeq" id="WP_065182293.1">
    <property type="nucleotide sequence ID" value="NZ_LYVI01000006.1"/>
</dbReference>
<organism evidence="2 3">
    <name type="scientific">Stenotrophomonas maltophilia</name>
    <name type="common">Pseudomonas maltophilia</name>
    <name type="synonym">Xanthomonas maltophilia</name>
    <dbReference type="NCBI Taxonomy" id="40324"/>
    <lineage>
        <taxon>Bacteria</taxon>
        <taxon>Pseudomonadati</taxon>
        <taxon>Pseudomonadota</taxon>
        <taxon>Gammaproteobacteria</taxon>
        <taxon>Lysobacterales</taxon>
        <taxon>Lysobacteraceae</taxon>
        <taxon>Stenotrophomonas</taxon>
        <taxon>Stenotrophomonas maltophilia group</taxon>
    </lineage>
</organism>
<accession>A0AAP7L0K6</accession>
<dbReference type="EMBL" id="LYVI01000006">
    <property type="protein sequence ID" value="OBU61283.1"/>
    <property type="molecule type" value="Genomic_DNA"/>
</dbReference>
<feature type="signal peptide" evidence="1">
    <location>
        <begin position="1"/>
        <end position="28"/>
    </location>
</feature>
<comment type="caution">
    <text evidence="2">The sequence shown here is derived from an EMBL/GenBank/DDBJ whole genome shotgun (WGS) entry which is preliminary data.</text>
</comment>
<name>A0AAP7L0K6_STEMA</name>
<feature type="chain" id="PRO_5042932861" description="Fimbrial protein" evidence="1">
    <location>
        <begin position="29"/>
        <end position="407"/>
    </location>
</feature>
<keyword evidence="1" id="KW-0732">Signal</keyword>
<evidence type="ECO:0000256" key="1">
    <source>
        <dbReference type="SAM" id="SignalP"/>
    </source>
</evidence>
<protein>
    <recommendedName>
        <fullName evidence="4">Fimbrial protein</fullName>
    </recommendedName>
</protein>
<evidence type="ECO:0008006" key="4">
    <source>
        <dbReference type="Google" id="ProtNLM"/>
    </source>
</evidence>
<reference evidence="2 3" key="1">
    <citation type="submission" date="2016-05" db="EMBL/GenBank/DDBJ databases">
        <title>Draft Genome Sequences of Stenotrophomonas maltophilia Strains Sm32COP, Sm41DVV, Sm46PAILV, SmF3, SmF22, SmSOFb1 and SmCVFa1, Isolated from Different Manures, in France.</title>
        <authorList>
            <person name="Nazaret S."/>
            <person name="Bodilis J."/>
        </authorList>
    </citation>
    <scope>NUCLEOTIDE SEQUENCE [LARGE SCALE GENOMIC DNA]</scope>
    <source>
        <strain evidence="2 3">Sm41DVV</strain>
    </source>
</reference>
<dbReference type="Proteomes" id="UP000092125">
    <property type="component" value="Unassembled WGS sequence"/>
</dbReference>
<dbReference type="AlphaFoldDB" id="A0AAP7L0K6"/>
<proteinExistence type="predicted"/>
<sequence>MMFHLLCRFLRRLMLGVSMLLPALAAQAGDVYITAEFKPDLTNPNQRGFVNTTPWSGVCANAHMATCIANNWWSIDTTVRGSKEVIRNADYGPDGFYIAMPAPRIVTVTSEDGASSFDLTLRVIGAAMRFTDEDRDGASSGFYSSGGPNNCSYGVTGSSAYTVMRMLLRRDDGQGAVACGLHWVNTNNYAIPALDFVYALETPAPLEMRSGIYTGSTRFSFGGTGQGSDFDLGHRVSLSDSLVNVHFRLEVRHAFRLDVAPGMDHAVLAPKGGWSQWTDHGIAPARLQQEVPFHISSSGQFSVSMQCEHLQADGRCGIRNTSVDADDVPLDVSLTLPGFRDRASGRQVVDLPLRVNQPPPVFTADAVIIGRSSTLRFAVNGEPVRKMLDHPGTTYQGSVTVVFDADP</sequence>
<evidence type="ECO:0000313" key="2">
    <source>
        <dbReference type="EMBL" id="OBU61283.1"/>
    </source>
</evidence>
<evidence type="ECO:0000313" key="3">
    <source>
        <dbReference type="Proteomes" id="UP000092125"/>
    </source>
</evidence>